<gene>
    <name evidence="13" type="ORF">CNMCM6106_005446</name>
</gene>
<comment type="similarity">
    <text evidence="2 11">Belongs to the lysophospholipase family.</text>
</comment>
<dbReference type="SMART" id="SM00022">
    <property type="entry name" value="PLAc"/>
    <property type="match status" value="1"/>
</dbReference>
<feature type="chain" id="PRO_5034945691" description="Lysophospholipase" evidence="11">
    <location>
        <begin position="23"/>
        <end position="544"/>
    </location>
</feature>
<comment type="catalytic activity">
    <reaction evidence="9 11">
        <text>a 1-acyl-sn-glycero-3-phosphocholine + H2O = sn-glycerol 3-phosphocholine + a fatty acid + H(+)</text>
        <dbReference type="Rhea" id="RHEA:15177"/>
        <dbReference type="ChEBI" id="CHEBI:15377"/>
        <dbReference type="ChEBI" id="CHEBI:15378"/>
        <dbReference type="ChEBI" id="CHEBI:16870"/>
        <dbReference type="ChEBI" id="CHEBI:28868"/>
        <dbReference type="ChEBI" id="CHEBI:58168"/>
        <dbReference type="EC" id="3.1.1.5"/>
    </reaction>
</comment>
<evidence type="ECO:0000256" key="8">
    <source>
        <dbReference type="ARBA" id="ARBA00023180"/>
    </source>
</evidence>
<name>A0A8H6PPL8_9EURO</name>
<evidence type="ECO:0000256" key="1">
    <source>
        <dbReference type="ARBA" id="ARBA00002169"/>
    </source>
</evidence>
<evidence type="ECO:0000256" key="2">
    <source>
        <dbReference type="ARBA" id="ARBA00008780"/>
    </source>
</evidence>
<dbReference type="PANTHER" id="PTHR10728">
    <property type="entry name" value="CYTOSOLIC PHOSPHOLIPASE A2"/>
    <property type="match status" value="1"/>
</dbReference>
<evidence type="ECO:0000256" key="11">
    <source>
        <dbReference type="RuleBase" id="RU362103"/>
    </source>
</evidence>
<dbReference type="AlphaFoldDB" id="A0A8H6PPL8"/>
<dbReference type="GO" id="GO:0046475">
    <property type="term" value="P:glycerophospholipid catabolic process"/>
    <property type="evidence" value="ECO:0007669"/>
    <property type="project" value="TreeGrafter"/>
</dbReference>
<dbReference type="GO" id="GO:0005829">
    <property type="term" value="C:cytosol"/>
    <property type="evidence" value="ECO:0007669"/>
    <property type="project" value="TreeGrafter"/>
</dbReference>
<dbReference type="Gene3D" id="3.40.1090.10">
    <property type="entry name" value="Cytosolic phospholipase A2 catalytic domain"/>
    <property type="match status" value="1"/>
</dbReference>
<keyword evidence="7 10" id="KW-0443">Lipid metabolism</keyword>
<keyword evidence="5 10" id="KW-0378">Hydrolase</keyword>
<dbReference type="SUPFAM" id="SSF52151">
    <property type="entry name" value="FabD/lysophospholipase-like"/>
    <property type="match status" value="1"/>
</dbReference>
<dbReference type="Proteomes" id="UP000662466">
    <property type="component" value="Unassembled WGS sequence"/>
</dbReference>
<dbReference type="PANTHER" id="PTHR10728:SF33">
    <property type="entry name" value="LYSOPHOSPHOLIPASE 1-RELATED"/>
    <property type="match status" value="1"/>
</dbReference>
<organism evidence="13 14">
    <name type="scientific">Aspergillus hiratsukae</name>
    <dbReference type="NCBI Taxonomy" id="1194566"/>
    <lineage>
        <taxon>Eukaryota</taxon>
        <taxon>Fungi</taxon>
        <taxon>Dikarya</taxon>
        <taxon>Ascomycota</taxon>
        <taxon>Pezizomycotina</taxon>
        <taxon>Eurotiomycetes</taxon>
        <taxon>Eurotiomycetidae</taxon>
        <taxon>Eurotiales</taxon>
        <taxon>Aspergillaceae</taxon>
        <taxon>Aspergillus</taxon>
        <taxon>Aspergillus subgen. Fumigati</taxon>
    </lineage>
</organism>
<evidence type="ECO:0000256" key="7">
    <source>
        <dbReference type="ARBA" id="ARBA00023098"/>
    </source>
</evidence>
<dbReference type="GO" id="GO:0004623">
    <property type="term" value="F:phospholipase A2 activity"/>
    <property type="evidence" value="ECO:0007669"/>
    <property type="project" value="TreeGrafter"/>
</dbReference>
<evidence type="ECO:0000256" key="4">
    <source>
        <dbReference type="ARBA" id="ARBA00022729"/>
    </source>
</evidence>
<evidence type="ECO:0000256" key="10">
    <source>
        <dbReference type="PROSITE-ProRule" id="PRU00555"/>
    </source>
</evidence>
<evidence type="ECO:0000259" key="12">
    <source>
        <dbReference type="PROSITE" id="PS51210"/>
    </source>
</evidence>
<dbReference type="GO" id="GO:0004622">
    <property type="term" value="F:phosphatidylcholine lysophospholipase activity"/>
    <property type="evidence" value="ECO:0007669"/>
    <property type="project" value="UniProtKB-EC"/>
</dbReference>
<dbReference type="InterPro" id="IPR002642">
    <property type="entry name" value="LysoPLipase_cat_dom"/>
</dbReference>
<keyword evidence="8" id="KW-0325">Glycoprotein</keyword>
<keyword evidence="4 11" id="KW-0732">Signal</keyword>
<dbReference type="GO" id="GO:0005783">
    <property type="term" value="C:endoplasmic reticulum"/>
    <property type="evidence" value="ECO:0007669"/>
    <property type="project" value="TreeGrafter"/>
</dbReference>
<dbReference type="PROSITE" id="PS51210">
    <property type="entry name" value="PLA2C"/>
    <property type="match status" value="1"/>
</dbReference>
<evidence type="ECO:0000313" key="14">
    <source>
        <dbReference type="Proteomes" id="UP000662466"/>
    </source>
</evidence>
<evidence type="ECO:0000256" key="9">
    <source>
        <dbReference type="ARBA" id="ARBA00049531"/>
    </source>
</evidence>
<dbReference type="EMBL" id="JACBAF010002286">
    <property type="protein sequence ID" value="KAF7158656.1"/>
    <property type="molecule type" value="Genomic_DNA"/>
</dbReference>
<evidence type="ECO:0000256" key="6">
    <source>
        <dbReference type="ARBA" id="ARBA00022963"/>
    </source>
</evidence>
<keyword evidence="6 10" id="KW-0442">Lipid degradation</keyword>
<protein>
    <recommendedName>
        <fullName evidence="3 11">Lysophospholipase</fullName>
        <ecNumber evidence="3 11">3.1.1.5</ecNumber>
    </recommendedName>
</protein>
<comment type="caution">
    <text evidence="13">The sequence shown here is derived from an EMBL/GenBank/DDBJ whole genome shotgun (WGS) entry which is preliminary data.</text>
</comment>
<feature type="domain" description="PLA2c" evidence="12">
    <location>
        <begin position="30"/>
        <end position="544"/>
    </location>
</feature>
<proteinExistence type="inferred from homology"/>
<reference evidence="13" key="1">
    <citation type="submission" date="2020-06" db="EMBL/GenBank/DDBJ databases">
        <title>Draft genome sequences of strains closely related to Aspergillus parafelis and Aspergillus hiratsukae.</title>
        <authorList>
            <person name="Dos Santos R.A.C."/>
            <person name="Rivero-Menendez O."/>
            <person name="Steenwyk J.L."/>
            <person name="Mead M.E."/>
            <person name="Goldman G.H."/>
            <person name="Alastruey-Izquierdo A."/>
            <person name="Rokas A."/>
        </authorList>
    </citation>
    <scope>NUCLEOTIDE SEQUENCE</scope>
    <source>
        <strain evidence="13">CNM-CM6106</strain>
    </source>
</reference>
<dbReference type="EC" id="3.1.1.5" evidence="3 11"/>
<sequence length="544" mass="58297">MSVPTTLTLLLWGSAFWLGIEAGYAPIHTTCPDIPLVRPASGLSSAESAYRQQRKQIADQNLAAWLTKTDSGFQTNGSLPTLALTTSGGGYRSALVGAGVIQGLDARDSDIGTSGLYQALTYQSGLSGGAWLLSSIAGNNYPTISYLKETLWEQAFQDSLLVPDNLLVAEAYGEIVADITAKGAAGFPPTLTDPWGRLLSYQFLQGPDGGADTTLSSVSGLSNFTSHAVPYPVILTLGVKTFDGQCLPGPNATIWEFSPYEFGSWDSDVSAFTPTQYLGTSLSGGQPTVQGSCVINYDNLGYVLGSSSNLFNEACASVPTATNSTTNLSEDLAEMVAQVHQLSTSDEYAVFPNPFYEYNSSTVVANPANPVWEQPTLHLVDGGEALQNNPIWPFLQPARAVDVMIVNDNSADTSNNFPNGSEILTTYVQSQSTGLTRMPYIPSVQTFLSQGLNRRPTVFGCNTTAITILYLPNVNITYPSNTSTEQVQYSVPETERMISNGVAMAEQPGEIDWPLCLACVIMMKTNTTLPAGCAPCWAKYCYYQ</sequence>
<dbReference type="Pfam" id="PF01735">
    <property type="entry name" value="PLA2_B"/>
    <property type="match status" value="1"/>
</dbReference>
<comment type="function">
    <text evidence="1">Catalyzes the release of fatty acids from lysophospholipids.</text>
</comment>
<evidence type="ECO:0000256" key="5">
    <source>
        <dbReference type="ARBA" id="ARBA00022801"/>
    </source>
</evidence>
<evidence type="ECO:0000256" key="3">
    <source>
        <dbReference type="ARBA" id="ARBA00013274"/>
    </source>
</evidence>
<feature type="signal peptide" evidence="11">
    <location>
        <begin position="1"/>
        <end position="22"/>
    </location>
</feature>
<dbReference type="InterPro" id="IPR016035">
    <property type="entry name" value="Acyl_Trfase/lysoPLipase"/>
</dbReference>
<accession>A0A8H6PPL8</accession>
<evidence type="ECO:0000313" key="13">
    <source>
        <dbReference type="EMBL" id="KAF7158656.1"/>
    </source>
</evidence>